<keyword evidence="2 4" id="KW-0378">Hydrolase</keyword>
<dbReference type="HAMAP" id="MF_00528">
    <property type="entry name" value="Maf"/>
    <property type="match status" value="1"/>
</dbReference>
<dbReference type="PANTHER" id="PTHR43213:SF5">
    <property type="entry name" value="BIFUNCTIONAL DTTP_UTP PYROPHOSPHATASE_METHYLTRANSFERASE PROTEIN-RELATED"/>
    <property type="match status" value="1"/>
</dbReference>
<comment type="catalytic activity">
    <reaction evidence="4">
        <text>a ribonucleoside 5'-triphosphate + H2O = a ribonucleoside 5'-phosphate + diphosphate + H(+)</text>
        <dbReference type="Rhea" id="RHEA:23996"/>
        <dbReference type="ChEBI" id="CHEBI:15377"/>
        <dbReference type="ChEBI" id="CHEBI:15378"/>
        <dbReference type="ChEBI" id="CHEBI:33019"/>
        <dbReference type="ChEBI" id="CHEBI:58043"/>
        <dbReference type="ChEBI" id="CHEBI:61557"/>
        <dbReference type="EC" id="3.6.1.9"/>
    </reaction>
</comment>
<dbReference type="EC" id="3.6.1.9" evidence="4"/>
<comment type="similarity">
    <text evidence="4">Belongs to the Maf family.</text>
</comment>
<dbReference type="Gene3D" id="3.90.950.10">
    <property type="match status" value="1"/>
</dbReference>
<name>A0A1I0XUU9_9RHOB</name>
<sequence length="203" mass="22405">MLSTEDAHIVLASGSLTRKTLLENAALVVAVCPAKVDEELLRAGLLAEGAAPRDIADALAEQKARKVAFRFPSSLVLGCDQVLQHEKTCLAKAGSPGEAFDQLKRLRNDRHTLLSAAVIYENAVPVWRHIGVAHLRMRDATDEYLEDYVSRNWHNIRHSVGGYKLEEEGVRLFSSIEGDYFTILGLPLLQILNYLTTRGIISG</sequence>
<evidence type="ECO:0000256" key="2">
    <source>
        <dbReference type="ARBA" id="ARBA00022801"/>
    </source>
</evidence>
<dbReference type="GO" id="GO:0047429">
    <property type="term" value="F:nucleoside triphosphate diphosphatase activity"/>
    <property type="evidence" value="ECO:0007669"/>
    <property type="project" value="UniProtKB-EC"/>
</dbReference>
<comment type="caution">
    <text evidence="4">Lacks conserved residue(s) required for the propagation of feature annotation.</text>
</comment>
<organism evidence="5 6">
    <name type="scientific">Poseidonocella pacifica</name>
    <dbReference type="NCBI Taxonomy" id="871651"/>
    <lineage>
        <taxon>Bacteria</taxon>
        <taxon>Pseudomonadati</taxon>
        <taxon>Pseudomonadota</taxon>
        <taxon>Alphaproteobacteria</taxon>
        <taxon>Rhodobacterales</taxon>
        <taxon>Roseobacteraceae</taxon>
        <taxon>Poseidonocella</taxon>
    </lineage>
</organism>
<gene>
    <name evidence="5" type="ORF">SAMN05421688_2516</name>
</gene>
<dbReference type="EMBL" id="FOJU01000004">
    <property type="protein sequence ID" value="SFB04704.1"/>
    <property type="molecule type" value="Genomic_DNA"/>
</dbReference>
<dbReference type="InterPro" id="IPR003697">
    <property type="entry name" value="Maf-like"/>
</dbReference>
<comment type="function">
    <text evidence="4">Nucleoside triphosphate pyrophosphatase. May have a dual role in cell division arrest and in preventing the incorporation of modified nucleotides into cellular nucleic acids.</text>
</comment>
<dbReference type="GO" id="GO:0009117">
    <property type="term" value="P:nucleotide metabolic process"/>
    <property type="evidence" value="ECO:0007669"/>
    <property type="project" value="UniProtKB-KW"/>
</dbReference>
<dbReference type="SUPFAM" id="SSF52972">
    <property type="entry name" value="ITPase-like"/>
    <property type="match status" value="1"/>
</dbReference>
<evidence type="ECO:0000313" key="6">
    <source>
        <dbReference type="Proteomes" id="UP000198796"/>
    </source>
</evidence>
<keyword evidence="4" id="KW-0963">Cytoplasm</keyword>
<dbReference type="InterPro" id="IPR029001">
    <property type="entry name" value="ITPase-like_fam"/>
</dbReference>
<dbReference type="PIRSF" id="PIRSF006305">
    <property type="entry name" value="Maf"/>
    <property type="match status" value="1"/>
</dbReference>
<comment type="subcellular location">
    <subcellularLocation>
        <location evidence="4">Cytoplasm</location>
    </subcellularLocation>
</comment>
<reference evidence="5 6" key="1">
    <citation type="submission" date="2016-10" db="EMBL/GenBank/DDBJ databases">
        <authorList>
            <person name="de Groot N.N."/>
        </authorList>
    </citation>
    <scope>NUCLEOTIDE SEQUENCE [LARGE SCALE GENOMIC DNA]</scope>
    <source>
        <strain evidence="5 6">DSM 29316</strain>
    </source>
</reference>
<comment type="cofactor">
    <cofactor evidence="1 4">
        <name>a divalent metal cation</name>
        <dbReference type="ChEBI" id="CHEBI:60240"/>
    </cofactor>
</comment>
<dbReference type="PANTHER" id="PTHR43213">
    <property type="entry name" value="BIFUNCTIONAL DTTP/UTP PYROPHOSPHATASE/METHYLTRANSFERASE PROTEIN-RELATED"/>
    <property type="match status" value="1"/>
</dbReference>
<dbReference type="GO" id="GO:0005737">
    <property type="term" value="C:cytoplasm"/>
    <property type="evidence" value="ECO:0007669"/>
    <property type="project" value="UniProtKB-SubCell"/>
</dbReference>
<dbReference type="STRING" id="871651.SAMN05421688_2516"/>
<feature type="active site" description="Proton acceptor" evidence="4">
    <location>
        <position position="80"/>
    </location>
</feature>
<evidence type="ECO:0000256" key="1">
    <source>
        <dbReference type="ARBA" id="ARBA00001968"/>
    </source>
</evidence>
<evidence type="ECO:0000256" key="4">
    <source>
        <dbReference type="HAMAP-Rule" id="MF_00528"/>
    </source>
</evidence>
<dbReference type="RefSeq" id="WP_092065417.1">
    <property type="nucleotide sequence ID" value="NZ_FOJU01000004.1"/>
</dbReference>
<proteinExistence type="inferred from homology"/>
<protein>
    <recommendedName>
        <fullName evidence="4">Nucleoside triphosphate pyrophosphatase</fullName>
        <ecNumber evidence="4">3.6.1.9</ecNumber>
    </recommendedName>
    <alternativeName>
        <fullName evidence="4">Nucleotide pyrophosphatase</fullName>
        <shortName evidence="4">Nucleotide PPase</shortName>
    </alternativeName>
</protein>
<accession>A0A1I0XUU9</accession>
<dbReference type="OrthoDB" id="9813962at2"/>
<dbReference type="CDD" id="cd00555">
    <property type="entry name" value="Maf"/>
    <property type="match status" value="1"/>
</dbReference>
<dbReference type="Proteomes" id="UP000198796">
    <property type="component" value="Unassembled WGS sequence"/>
</dbReference>
<keyword evidence="6" id="KW-1185">Reference proteome</keyword>
<dbReference type="Pfam" id="PF02545">
    <property type="entry name" value="Maf"/>
    <property type="match status" value="1"/>
</dbReference>
<dbReference type="AlphaFoldDB" id="A0A1I0XUU9"/>
<comment type="catalytic activity">
    <reaction evidence="4">
        <text>a 2'-deoxyribonucleoside 5'-triphosphate + H2O = a 2'-deoxyribonucleoside 5'-phosphate + diphosphate + H(+)</text>
        <dbReference type="Rhea" id="RHEA:44644"/>
        <dbReference type="ChEBI" id="CHEBI:15377"/>
        <dbReference type="ChEBI" id="CHEBI:15378"/>
        <dbReference type="ChEBI" id="CHEBI:33019"/>
        <dbReference type="ChEBI" id="CHEBI:61560"/>
        <dbReference type="ChEBI" id="CHEBI:65317"/>
        <dbReference type="EC" id="3.6.1.9"/>
    </reaction>
</comment>
<evidence type="ECO:0000313" key="5">
    <source>
        <dbReference type="EMBL" id="SFB04704.1"/>
    </source>
</evidence>
<keyword evidence="3 4" id="KW-0546">Nucleotide metabolism</keyword>
<evidence type="ECO:0000256" key="3">
    <source>
        <dbReference type="ARBA" id="ARBA00023080"/>
    </source>
</evidence>